<feature type="domain" description="Multidrug resistance protein MdtA-like barrel-sandwich hybrid" evidence="2">
    <location>
        <begin position="70"/>
        <end position="190"/>
    </location>
</feature>
<dbReference type="Gene3D" id="2.40.30.170">
    <property type="match status" value="1"/>
</dbReference>
<dbReference type="GO" id="GO:0015562">
    <property type="term" value="F:efflux transmembrane transporter activity"/>
    <property type="evidence" value="ECO:0007669"/>
    <property type="project" value="TreeGrafter"/>
</dbReference>
<dbReference type="EMBL" id="JAEMHM010000022">
    <property type="protein sequence ID" value="MBJ6727333.1"/>
    <property type="molecule type" value="Genomic_DNA"/>
</dbReference>
<sequence>MKKRIILTVLGLISVVFLLGGVKALQIGSMISAGKKFVPPPETVTVASVKSETWDSSLTSVGTLTAVQGVTVAPELPGKVVQILFQSGASVHKGEVLVRQDTSSEQAQLPGLLAQVKVTKSALQRAEKLFADKIISPSDYDNAVAAHDQARAAAENLRTTIEKKTIRAPFSGRLGIRQANLGQILKEGDPIVGLQALDPIFVDFTLPQQQLAQIHLGLPVRITSDALPGVTVAGKISAINPQVDADTRNLKVQATIANASEKLRPGMYVNVAIALPVKNKVLTLPATSVLYAPYSDSVFVVEPATGKGQGLALRQQFVRLGAKRGDFVAIASGLKEGESVASTGVFKLRNGQSVVVDNKLAPSFEKAPVPENK</sequence>
<evidence type="ECO:0000313" key="4">
    <source>
        <dbReference type="EMBL" id="MBJ6727333.1"/>
    </source>
</evidence>
<feature type="domain" description="CusB-like beta-barrel" evidence="3">
    <location>
        <begin position="201"/>
        <end position="274"/>
    </location>
</feature>
<dbReference type="PANTHER" id="PTHR30469:SF11">
    <property type="entry name" value="BLL4320 PROTEIN"/>
    <property type="match status" value="1"/>
</dbReference>
<dbReference type="Pfam" id="PF25954">
    <property type="entry name" value="Beta-barrel_RND_2"/>
    <property type="match status" value="1"/>
</dbReference>
<dbReference type="RefSeq" id="WP_199386298.1">
    <property type="nucleotide sequence ID" value="NZ_JAEMHM010000022.1"/>
</dbReference>
<dbReference type="InterPro" id="IPR006143">
    <property type="entry name" value="RND_pump_MFP"/>
</dbReference>
<evidence type="ECO:0000259" key="3">
    <source>
        <dbReference type="Pfam" id="PF25954"/>
    </source>
</evidence>
<evidence type="ECO:0000259" key="2">
    <source>
        <dbReference type="Pfam" id="PF25917"/>
    </source>
</evidence>
<gene>
    <name evidence="4" type="ORF">JFN93_21685</name>
</gene>
<dbReference type="InterPro" id="IPR058792">
    <property type="entry name" value="Beta-barrel_RND_2"/>
</dbReference>
<dbReference type="Pfam" id="PF25917">
    <property type="entry name" value="BSH_RND"/>
    <property type="match status" value="1"/>
</dbReference>
<dbReference type="Proteomes" id="UP000636888">
    <property type="component" value="Unassembled WGS sequence"/>
</dbReference>
<dbReference type="AlphaFoldDB" id="A0A8J7M2D0"/>
<dbReference type="InterPro" id="IPR058625">
    <property type="entry name" value="MdtA-like_BSH"/>
</dbReference>
<dbReference type="NCBIfam" id="TIGR01730">
    <property type="entry name" value="RND_mfp"/>
    <property type="match status" value="1"/>
</dbReference>
<organism evidence="4 5">
    <name type="scientific">Geomesophilobacter sediminis</name>
    <dbReference type="NCBI Taxonomy" id="2798584"/>
    <lineage>
        <taxon>Bacteria</taxon>
        <taxon>Pseudomonadati</taxon>
        <taxon>Thermodesulfobacteriota</taxon>
        <taxon>Desulfuromonadia</taxon>
        <taxon>Geobacterales</taxon>
        <taxon>Geobacteraceae</taxon>
        <taxon>Geomesophilobacter</taxon>
    </lineage>
</organism>
<dbReference type="Gene3D" id="1.10.287.470">
    <property type="entry name" value="Helix hairpin bin"/>
    <property type="match status" value="1"/>
</dbReference>
<dbReference type="PANTHER" id="PTHR30469">
    <property type="entry name" value="MULTIDRUG RESISTANCE PROTEIN MDTA"/>
    <property type="match status" value="1"/>
</dbReference>
<comment type="caution">
    <text evidence="4">The sequence shown here is derived from an EMBL/GenBank/DDBJ whole genome shotgun (WGS) entry which is preliminary data.</text>
</comment>
<reference evidence="4" key="1">
    <citation type="submission" date="2020-12" db="EMBL/GenBank/DDBJ databases">
        <title>Geomonas sp. Red875, isolated from river sediment.</title>
        <authorList>
            <person name="Xu Z."/>
            <person name="Zhang Z."/>
            <person name="Masuda Y."/>
            <person name="Itoh H."/>
            <person name="Senoo K."/>
        </authorList>
    </citation>
    <scope>NUCLEOTIDE SEQUENCE</scope>
    <source>
        <strain evidence="4">Red875</strain>
    </source>
</reference>
<dbReference type="GO" id="GO:1990281">
    <property type="term" value="C:efflux pump complex"/>
    <property type="evidence" value="ECO:0007669"/>
    <property type="project" value="TreeGrafter"/>
</dbReference>
<evidence type="ECO:0000313" key="5">
    <source>
        <dbReference type="Proteomes" id="UP000636888"/>
    </source>
</evidence>
<dbReference type="Gene3D" id="2.40.50.100">
    <property type="match status" value="1"/>
</dbReference>
<keyword evidence="5" id="KW-1185">Reference proteome</keyword>
<evidence type="ECO:0000256" key="1">
    <source>
        <dbReference type="ARBA" id="ARBA00009477"/>
    </source>
</evidence>
<dbReference type="FunFam" id="2.40.30.170:FF:000010">
    <property type="entry name" value="Efflux RND transporter periplasmic adaptor subunit"/>
    <property type="match status" value="1"/>
</dbReference>
<dbReference type="SUPFAM" id="SSF111369">
    <property type="entry name" value="HlyD-like secretion proteins"/>
    <property type="match status" value="1"/>
</dbReference>
<comment type="similarity">
    <text evidence="1">Belongs to the membrane fusion protein (MFP) (TC 8.A.1) family.</text>
</comment>
<accession>A0A8J7M2D0</accession>
<proteinExistence type="inferred from homology"/>
<name>A0A8J7M2D0_9BACT</name>
<dbReference type="Gene3D" id="2.40.420.20">
    <property type="match status" value="1"/>
</dbReference>
<protein>
    <submittedName>
        <fullName evidence="4">Efflux RND transporter periplasmic adaptor subunit</fullName>
    </submittedName>
</protein>